<feature type="compositionally biased region" description="Pro residues" evidence="1">
    <location>
        <begin position="230"/>
        <end position="244"/>
    </location>
</feature>
<comment type="caution">
    <text evidence="2">The sequence shown here is derived from an EMBL/GenBank/DDBJ whole genome shotgun (WGS) entry which is preliminary data.</text>
</comment>
<reference evidence="2 3" key="1">
    <citation type="submission" date="2013-03" db="EMBL/GenBank/DDBJ databases">
        <title>The Genome Sequence of Atopobium minutum 10063974.</title>
        <authorList>
            <consortium name="The Broad Institute Genome Sequencing Platform"/>
            <person name="Earl A."/>
            <person name="Ward D."/>
            <person name="Feldgarden M."/>
            <person name="Gevers D."/>
            <person name="Lambert T."/>
            <person name="Marvaud J.-C."/>
            <person name="Courvalin P."/>
            <person name="Walker B."/>
            <person name="Young S.K."/>
            <person name="Zeng Q."/>
            <person name="Gargeya S."/>
            <person name="Fitzgerald M."/>
            <person name="Haas B."/>
            <person name="Abouelleil A."/>
            <person name="Alvarado L."/>
            <person name="Arachchi H.M."/>
            <person name="Berlin A.M."/>
            <person name="Chapman S.B."/>
            <person name="Dewar J."/>
            <person name="Goldberg J."/>
            <person name="Griggs A."/>
            <person name="Gujja S."/>
            <person name="Hansen M."/>
            <person name="Howarth C."/>
            <person name="Imamovic A."/>
            <person name="Larimer J."/>
            <person name="McCowan C."/>
            <person name="Murphy C."/>
            <person name="Neiman D."/>
            <person name="Pearson M."/>
            <person name="Priest M."/>
            <person name="Roberts A."/>
            <person name="Saif S."/>
            <person name="Shea T."/>
            <person name="Sisk P."/>
            <person name="Sykes S."/>
            <person name="Wortman J."/>
            <person name="Nusbaum C."/>
            <person name="Birren B."/>
        </authorList>
    </citation>
    <scope>NUCLEOTIDE SEQUENCE [LARGE SCALE GENOMIC DNA]</scope>
    <source>
        <strain evidence="2 3">10063974</strain>
    </source>
</reference>
<evidence type="ECO:0000313" key="3">
    <source>
        <dbReference type="Proteomes" id="UP000012651"/>
    </source>
</evidence>
<feature type="region of interest" description="Disordered" evidence="1">
    <location>
        <begin position="223"/>
        <end position="244"/>
    </location>
</feature>
<protein>
    <recommendedName>
        <fullName evidence="4">DUF669 domain-containing protein</fullName>
    </recommendedName>
</protein>
<proteinExistence type="predicted"/>
<evidence type="ECO:0000313" key="2">
    <source>
        <dbReference type="EMBL" id="EMZ42660.1"/>
    </source>
</evidence>
<keyword evidence="3" id="KW-1185">Reference proteome</keyword>
<sequence>MAEELGQPLGWDDPIENVPDDEFTLFDAGDYPFEVTKIERATFNGSNKMAASPMAKLTLKLTDPTDGRNSYAFYNLILNAKVKYRIKEFFVSLGLTPENAEGDTFAPCWNAVVGACGWLHMEHREYNGNTYADVKKCLKPSEVAKKGLTTTSPQNSYTAPVAAPVATQTPVAAPVQAPAATPVAAPAQAPAYSQQQMPLSTAPVAQPVVATPVPAGVPIQQVSQRATQMPPAPQAPAAPAPGVF</sequence>
<accession>N2BVQ3</accession>
<organism evidence="2 3">
    <name type="scientific">Atopobium minutum 10063974</name>
    <dbReference type="NCBI Taxonomy" id="997872"/>
    <lineage>
        <taxon>Bacteria</taxon>
        <taxon>Bacillati</taxon>
        <taxon>Actinomycetota</taxon>
        <taxon>Coriobacteriia</taxon>
        <taxon>Coriobacteriales</taxon>
        <taxon>Atopobiaceae</taxon>
        <taxon>Atopobium</taxon>
    </lineage>
</organism>
<dbReference type="OrthoDB" id="1645191at2"/>
<dbReference type="RefSeq" id="WP_002562993.1">
    <property type="nucleotide sequence ID" value="NZ_KB822533.1"/>
</dbReference>
<dbReference type="AlphaFoldDB" id="N2BVQ3"/>
<dbReference type="PATRIC" id="fig|997872.3.peg.218"/>
<dbReference type="Proteomes" id="UP000012651">
    <property type="component" value="Unassembled WGS sequence"/>
</dbReference>
<gene>
    <name evidence="2" type="ORF">HMPREF1091_00218</name>
</gene>
<dbReference type="EMBL" id="AGXC01000001">
    <property type="protein sequence ID" value="EMZ42660.1"/>
    <property type="molecule type" value="Genomic_DNA"/>
</dbReference>
<name>N2BVQ3_9ACTN</name>
<dbReference type="HOGENOM" id="CLU_1136238_0_0_11"/>
<evidence type="ECO:0008006" key="4">
    <source>
        <dbReference type="Google" id="ProtNLM"/>
    </source>
</evidence>
<evidence type="ECO:0000256" key="1">
    <source>
        <dbReference type="SAM" id="MobiDB-lite"/>
    </source>
</evidence>